<feature type="coiled-coil region" evidence="8">
    <location>
        <begin position="234"/>
        <end position="261"/>
    </location>
</feature>
<comment type="subcellular location">
    <subcellularLocation>
        <location evidence="1">Cell outer membrane</location>
    </subcellularLocation>
</comment>
<dbReference type="Pfam" id="PF02321">
    <property type="entry name" value="OEP"/>
    <property type="match status" value="2"/>
</dbReference>
<keyword evidence="12" id="KW-1185">Reference proteome</keyword>
<evidence type="ECO:0000256" key="2">
    <source>
        <dbReference type="ARBA" id="ARBA00007613"/>
    </source>
</evidence>
<evidence type="ECO:0000256" key="5">
    <source>
        <dbReference type="ARBA" id="ARBA00022692"/>
    </source>
</evidence>
<evidence type="ECO:0000256" key="8">
    <source>
        <dbReference type="SAM" id="Coils"/>
    </source>
</evidence>
<gene>
    <name evidence="11" type="ORF">DSM107010_06370</name>
</gene>
<feature type="compositionally biased region" description="Polar residues" evidence="9">
    <location>
        <begin position="33"/>
        <end position="42"/>
    </location>
</feature>
<keyword evidence="5" id="KW-0812">Transmembrane</keyword>
<dbReference type="PANTHER" id="PTHR30026">
    <property type="entry name" value="OUTER MEMBRANE PROTEIN TOLC"/>
    <property type="match status" value="1"/>
</dbReference>
<feature type="chain" id="PRO_5044238770" evidence="10">
    <location>
        <begin position="27"/>
        <end position="486"/>
    </location>
</feature>
<sequence>MFSARFVVLTIVSAIFSSTQSLSAIAQSKPISPTVSKSQTVQLPDSLNPSPNPLDLPTSPEQVRSQQAQPITLQQAIALARKNNRDLQIARQTLQRSQAALRQVQAAQLPTLNTQAEIANERTARETLDDLKYLNEKSSPANVLSGTIEVGYDIFTAGRRPARIRSAQEQVRLERLEVERLSEQTRLDVTNTYYDLQETDEQVRISQAAVTNARRSLQDAISLEEGGLGTGFDVVRARVQLGNAEQELIDAQSQQDIARRRLVELLSLSETVDVSAADPVRQAGRWTLSLEDSILLAYKNRVELQQQLAQRRIAQQQRRIALAGVRPQVSLFANYQILDDFNDEFSFKDGYAAGARLRWNFFDAGTARFGAAQEDANRAIAETRFAQTRNQIRFQVEQGYKNLQANARSIQTATAALQQAQEGLEIARVRFQGGAGTQLDVIAAENDLTRADVNRLNAILNYNRALATLQRAVSNFSKSKSTNSFE</sequence>
<accession>A0AB37URR9</accession>
<dbReference type="Gene3D" id="1.20.1600.10">
    <property type="entry name" value="Outer membrane efflux proteins (OEP)"/>
    <property type="match status" value="1"/>
</dbReference>
<keyword evidence="10" id="KW-0732">Signal</keyword>
<dbReference type="PANTHER" id="PTHR30026:SF21">
    <property type="entry name" value="SLR1270 PROTEIN"/>
    <property type="match status" value="1"/>
</dbReference>
<comment type="similarity">
    <text evidence="2">Belongs to the outer membrane factor (OMF) (TC 1.B.17) family.</text>
</comment>
<dbReference type="Proteomes" id="UP000282574">
    <property type="component" value="Unassembled WGS sequence"/>
</dbReference>
<dbReference type="SUPFAM" id="SSF56954">
    <property type="entry name" value="Outer membrane efflux proteins (OEP)"/>
    <property type="match status" value="1"/>
</dbReference>
<keyword evidence="4" id="KW-1134">Transmembrane beta strand</keyword>
<organism evidence="11 12">
    <name type="scientific">Chroococcidiopsis cubana SAG 39.79</name>
    <dbReference type="NCBI Taxonomy" id="388085"/>
    <lineage>
        <taxon>Bacteria</taxon>
        <taxon>Bacillati</taxon>
        <taxon>Cyanobacteriota</taxon>
        <taxon>Cyanophyceae</taxon>
        <taxon>Chroococcidiopsidales</taxon>
        <taxon>Chroococcidiopsidaceae</taxon>
        <taxon>Chroococcidiopsis</taxon>
    </lineage>
</organism>
<evidence type="ECO:0000256" key="3">
    <source>
        <dbReference type="ARBA" id="ARBA00022448"/>
    </source>
</evidence>
<feature type="compositionally biased region" description="Low complexity" evidence="9">
    <location>
        <begin position="43"/>
        <end position="57"/>
    </location>
</feature>
<evidence type="ECO:0000256" key="4">
    <source>
        <dbReference type="ARBA" id="ARBA00022452"/>
    </source>
</evidence>
<evidence type="ECO:0000256" key="7">
    <source>
        <dbReference type="ARBA" id="ARBA00023237"/>
    </source>
</evidence>
<evidence type="ECO:0000256" key="6">
    <source>
        <dbReference type="ARBA" id="ARBA00023136"/>
    </source>
</evidence>
<dbReference type="GO" id="GO:0015288">
    <property type="term" value="F:porin activity"/>
    <property type="evidence" value="ECO:0007669"/>
    <property type="project" value="TreeGrafter"/>
</dbReference>
<protein>
    <submittedName>
        <fullName evidence="11">Transporter</fullName>
    </submittedName>
</protein>
<feature type="coiled-coil region" evidence="8">
    <location>
        <begin position="77"/>
        <end position="107"/>
    </location>
</feature>
<dbReference type="EMBL" id="RSCK01000003">
    <property type="protein sequence ID" value="RUT14154.1"/>
    <property type="molecule type" value="Genomic_DNA"/>
</dbReference>
<evidence type="ECO:0000313" key="12">
    <source>
        <dbReference type="Proteomes" id="UP000282574"/>
    </source>
</evidence>
<dbReference type="GO" id="GO:1990281">
    <property type="term" value="C:efflux pump complex"/>
    <property type="evidence" value="ECO:0007669"/>
    <property type="project" value="TreeGrafter"/>
</dbReference>
<comment type="caution">
    <text evidence="11">The sequence shown here is derived from an EMBL/GenBank/DDBJ whole genome shotgun (WGS) entry which is preliminary data.</text>
</comment>
<dbReference type="InterPro" id="IPR051906">
    <property type="entry name" value="TolC-like"/>
</dbReference>
<keyword evidence="3" id="KW-0813">Transport</keyword>
<evidence type="ECO:0000256" key="9">
    <source>
        <dbReference type="SAM" id="MobiDB-lite"/>
    </source>
</evidence>
<dbReference type="GO" id="GO:0009279">
    <property type="term" value="C:cell outer membrane"/>
    <property type="evidence" value="ECO:0007669"/>
    <property type="project" value="UniProtKB-SubCell"/>
</dbReference>
<keyword evidence="7" id="KW-0998">Cell outer membrane</keyword>
<evidence type="ECO:0000313" key="11">
    <source>
        <dbReference type="EMBL" id="RUT14154.1"/>
    </source>
</evidence>
<dbReference type="InterPro" id="IPR003423">
    <property type="entry name" value="OMP_efflux"/>
</dbReference>
<reference evidence="11 12" key="1">
    <citation type="journal article" date="2019" name="Genome Biol. Evol.">
        <title>Day and night: Metabolic profiles and evolutionary relationships of six axenic non-marine cyanobacteria.</title>
        <authorList>
            <person name="Will S.E."/>
            <person name="Henke P."/>
            <person name="Boedeker C."/>
            <person name="Huang S."/>
            <person name="Brinkmann H."/>
            <person name="Rohde M."/>
            <person name="Jarek M."/>
            <person name="Friedl T."/>
            <person name="Seufert S."/>
            <person name="Schumacher M."/>
            <person name="Overmann J."/>
            <person name="Neumann-Schaal M."/>
            <person name="Petersen J."/>
        </authorList>
    </citation>
    <scope>NUCLEOTIDE SEQUENCE [LARGE SCALE GENOMIC DNA]</scope>
    <source>
        <strain evidence="11 12">SAG 39.79</strain>
    </source>
</reference>
<evidence type="ECO:0000256" key="1">
    <source>
        <dbReference type="ARBA" id="ARBA00004442"/>
    </source>
</evidence>
<name>A0AB37URR9_9CYAN</name>
<feature type="signal peptide" evidence="10">
    <location>
        <begin position="1"/>
        <end position="26"/>
    </location>
</feature>
<proteinExistence type="inferred from homology"/>
<keyword evidence="8" id="KW-0175">Coiled coil</keyword>
<evidence type="ECO:0000256" key="10">
    <source>
        <dbReference type="SAM" id="SignalP"/>
    </source>
</evidence>
<dbReference type="GO" id="GO:0015562">
    <property type="term" value="F:efflux transmembrane transporter activity"/>
    <property type="evidence" value="ECO:0007669"/>
    <property type="project" value="InterPro"/>
</dbReference>
<keyword evidence="6" id="KW-0472">Membrane</keyword>
<dbReference type="AlphaFoldDB" id="A0AB37URR9"/>
<dbReference type="RefSeq" id="WP_127022372.1">
    <property type="nucleotide sequence ID" value="NZ_JAVKZF010000005.1"/>
</dbReference>
<feature type="region of interest" description="Disordered" evidence="9">
    <location>
        <begin position="33"/>
        <end position="63"/>
    </location>
</feature>